<evidence type="ECO:0000313" key="3">
    <source>
        <dbReference type="Proteomes" id="UP000253951"/>
    </source>
</evidence>
<keyword evidence="3" id="KW-1185">Reference proteome</keyword>
<dbReference type="OrthoDB" id="9970358at2"/>
<dbReference type="Proteomes" id="UP000253951">
    <property type="component" value="Chromosome"/>
</dbReference>
<dbReference type="KEGG" id="fat:DVK85_08535"/>
<name>A0A345HCG7_9FLAO</name>
<gene>
    <name evidence="2" type="ORF">DVK85_08535</name>
</gene>
<reference evidence="2 3" key="1">
    <citation type="submission" date="2018-07" db="EMBL/GenBank/DDBJ databases">
        <title>Complete genome sequence of Flavobacterium arcticum type strain SM1502T.</title>
        <authorList>
            <person name="Li Y."/>
            <person name="Li D.-D."/>
        </authorList>
    </citation>
    <scope>NUCLEOTIDE SEQUENCE [LARGE SCALE GENOMIC DNA]</scope>
    <source>
        <strain evidence="2 3">SM1502</strain>
    </source>
</reference>
<keyword evidence="1" id="KW-1133">Transmembrane helix</keyword>
<evidence type="ECO:0000256" key="1">
    <source>
        <dbReference type="SAM" id="Phobius"/>
    </source>
</evidence>
<sequence length="82" mass="9219">MKTIRALFFIYIFSYAVAIGSTFINNNLIVSYNIADRVLEAAFVSIPIFIALTLLYAIIRLIIITIKAVKNKKPSCNEDFDG</sequence>
<proteinExistence type="predicted"/>
<dbReference type="EMBL" id="CP031188">
    <property type="protein sequence ID" value="AXG74277.1"/>
    <property type="molecule type" value="Genomic_DNA"/>
</dbReference>
<feature type="transmembrane region" description="Helical" evidence="1">
    <location>
        <begin position="41"/>
        <end position="63"/>
    </location>
</feature>
<keyword evidence="1" id="KW-0472">Membrane</keyword>
<organism evidence="2 3">
    <name type="scientific">Flavobacterium arcticum</name>
    <dbReference type="NCBI Taxonomy" id="1784713"/>
    <lineage>
        <taxon>Bacteria</taxon>
        <taxon>Pseudomonadati</taxon>
        <taxon>Bacteroidota</taxon>
        <taxon>Flavobacteriia</taxon>
        <taxon>Flavobacteriales</taxon>
        <taxon>Flavobacteriaceae</taxon>
        <taxon>Flavobacterium</taxon>
    </lineage>
</organism>
<keyword evidence="1" id="KW-0812">Transmembrane</keyword>
<accession>A0A345HCG7</accession>
<dbReference type="RefSeq" id="WP_114678035.1">
    <property type="nucleotide sequence ID" value="NZ_CP031188.1"/>
</dbReference>
<dbReference type="AlphaFoldDB" id="A0A345HCG7"/>
<feature type="transmembrane region" description="Helical" evidence="1">
    <location>
        <begin position="7"/>
        <end position="29"/>
    </location>
</feature>
<evidence type="ECO:0000313" key="2">
    <source>
        <dbReference type="EMBL" id="AXG74277.1"/>
    </source>
</evidence>
<protein>
    <submittedName>
        <fullName evidence="2">Uncharacterized protein</fullName>
    </submittedName>
</protein>